<dbReference type="Proteomes" id="UP000053372">
    <property type="component" value="Unassembled WGS sequence"/>
</dbReference>
<dbReference type="AlphaFoldDB" id="A0A0V7ZYF6"/>
<gene>
    <name evidence="2" type="ORF">BC008_04690</name>
    <name evidence="1" type="ORF">BC008_07250</name>
</gene>
<organism evidence="2 3">
    <name type="scientific">Mastigocoleus testarum BC008</name>
    <dbReference type="NCBI Taxonomy" id="371196"/>
    <lineage>
        <taxon>Bacteria</taxon>
        <taxon>Bacillati</taxon>
        <taxon>Cyanobacteriota</taxon>
        <taxon>Cyanophyceae</taxon>
        <taxon>Nostocales</taxon>
        <taxon>Hapalosiphonaceae</taxon>
        <taxon>Mastigocoleus</taxon>
    </lineage>
</organism>
<dbReference type="EMBL" id="LMTZ01000170">
    <property type="protein sequence ID" value="KST61834.1"/>
    <property type="molecule type" value="Genomic_DNA"/>
</dbReference>
<sequence length="132" mass="15292">MLKQITGLSLFLSATIAGINIASIQPVKAELNDSILYICIANKTNEKVYVATRDNINGSFFVEAKPNGRYWWWRRRKRSSNRKINVSLNGKKHRAEYKWTRLAPKQIGLDQACFFNGWNIKKNQQGKLYLSR</sequence>
<protein>
    <submittedName>
        <fullName evidence="2">Uncharacterized protein</fullName>
    </submittedName>
</protein>
<dbReference type="RefSeq" id="WP_027843535.1">
    <property type="nucleotide sequence ID" value="NZ_LMTZ01000018.1"/>
</dbReference>
<reference evidence="2 3" key="1">
    <citation type="journal article" date="2015" name="Genome Announc.">
        <title>Draft Genome of the Euendolithic (true boring) Cyanobacterium Mastigocoleus testarum strain BC008.</title>
        <authorList>
            <person name="Guida B.S."/>
            <person name="Garcia-Pichel F."/>
        </authorList>
    </citation>
    <scope>NUCLEOTIDE SEQUENCE [LARGE SCALE GENOMIC DNA]</scope>
    <source>
        <strain evidence="2 3">BC008</strain>
    </source>
</reference>
<evidence type="ECO:0000313" key="1">
    <source>
        <dbReference type="EMBL" id="KST61834.1"/>
    </source>
</evidence>
<name>A0A0V7ZYF6_9CYAN</name>
<evidence type="ECO:0000313" key="3">
    <source>
        <dbReference type="Proteomes" id="UP000053372"/>
    </source>
</evidence>
<comment type="caution">
    <text evidence="2">The sequence shown here is derived from an EMBL/GenBank/DDBJ whole genome shotgun (WGS) entry which is preliminary data.</text>
</comment>
<evidence type="ECO:0000313" key="2">
    <source>
        <dbReference type="EMBL" id="KST69603.1"/>
    </source>
</evidence>
<accession>A0A0V7ZYF6</accession>
<keyword evidence="3" id="KW-1185">Reference proteome</keyword>
<dbReference type="EMBL" id="LMTZ01000018">
    <property type="protein sequence ID" value="KST69603.1"/>
    <property type="molecule type" value="Genomic_DNA"/>
</dbReference>
<proteinExistence type="predicted"/>